<feature type="transmembrane region" description="Helical" evidence="1">
    <location>
        <begin position="114"/>
        <end position="135"/>
    </location>
</feature>
<feature type="transmembrane region" description="Helical" evidence="1">
    <location>
        <begin position="49"/>
        <end position="72"/>
    </location>
</feature>
<sequence>MIAILQPLIHEHDAGIVSLAALLCGCGVWVTTELFNRVLISPPNRKARWLLRTSLIAGTTIWCTHSVTMLGYRPGVAVGFSFSLTALSLLIALAGSLCSLAIAGWRWNSIPVRLLGGAVMGLDITAVHYVGIMAYRVQGSMAWSVPCLVLSVVLAMALAAGAFLAGGEADRQIRHTAVMKALLMLAILSLHFTGMLALSITPSALVRHFSSPETLWALVLVTAGGAGAIVLSGLNIALLDDRSEREHKRLLHMIDDMPVAVMTVEPDTLCINYANATSRTLIRSIEHLLPVKAEDLIGTCIDIFHRHPEHQRHILASPSNLPHNARISLGNEILDLKISAINDNNGRYLGPMLTWALVTKEVEAENRILHLARYDSLTGLANRNTFHGLLDTRLHSASAELSVLFIDLDKFKLVNDTHGHRAGDTLLRETARRLQTLCDDHSQNECRVSICRLGGDEFVIMSESNDPAFNETLADTVIRSVEKPYRLGIDLNVRVSASVGIALCPQHGTDSGTLLSRADIALYAAKDAGKNAFRLFAESMEQNLQDRLRLEDELRKALITGENLFVFYQPIVNTRTDSITAREALMRWYSRELGWVSPTVFIPVAEQSGLIERLSQFVLHRACRDAMRWPDGARVAVNISAAQLGLGTLGDMIATTLESSGLPATRLEIEVTEAALVDDESRVMEELYQLRATGVHIALDDFGTGYSSLSHIHRFPFDKIKIDGSFVRDSTTRPDYAAMVRTIADIGHRLGVTTVAEGVETQAHLETIRAEGCQEMQGYVYARPAPEPHDRDTVDRLNAQAAKPAA</sequence>
<dbReference type="RefSeq" id="WP_141376095.1">
    <property type="nucleotide sequence ID" value="NZ_BAPL01000005.1"/>
</dbReference>
<dbReference type="Pfam" id="PF03707">
    <property type="entry name" value="MHYT"/>
    <property type="match status" value="2"/>
</dbReference>
<dbReference type="SMART" id="SM00052">
    <property type="entry name" value="EAL"/>
    <property type="match status" value="1"/>
</dbReference>
<gene>
    <name evidence="5" type="ORF">APE01nite_14580</name>
</gene>
<dbReference type="EMBL" id="BJMV01000006">
    <property type="protein sequence ID" value="GEB85661.1"/>
    <property type="molecule type" value="Genomic_DNA"/>
</dbReference>
<dbReference type="Gene3D" id="3.20.20.450">
    <property type="entry name" value="EAL domain"/>
    <property type="match status" value="1"/>
</dbReference>
<dbReference type="InterPro" id="IPR029787">
    <property type="entry name" value="Nucleotide_cyclase"/>
</dbReference>
<dbReference type="OrthoDB" id="9793210at2"/>
<dbReference type="GO" id="GO:0016020">
    <property type="term" value="C:membrane"/>
    <property type="evidence" value="ECO:0007669"/>
    <property type="project" value="UniProtKB-UniRule"/>
</dbReference>
<dbReference type="Pfam" id="PF00563">
    <property type="entry name" value="EAL"/>
    <property type="match status" value="1"/>
</dbReference>
<dbReference type="InterPro" id="IPR005330">
    <property type="entry name" value="MHYT_dom"/>
</dbReference>
<dbReference type="AlphaFoldDB" id="A0A4Y3TRK6"/>
<feature type="transmembrane region" description="Helical" evidence="1">
    <location>
        <begin position="16"/>
        <end position="37"/>
    </location>
</feature>
<dbReference type="Pfam" id="PF00990">
    <property type="entry name" value="GGDEF"/>
    <property type="match status" value="1"/>
</dbReference>
<evidence type="ECO:0000259" key="2">
    <source>
        <dbReference type="PROSITE" id="PS50883"/>
    </source>
</evidence>
<comment type="caution">
    <text evidence="5">The sequence shown here is derived from an EMBL/GenBank/DDBJ whole genome shotgun (WGS) entry which is preliminary data.</text>
</comment>
<accession>A0A4Y3TRK6</accession>
<dbReference type="PROSITE" id="PS50924">
    <property type="entry name" value="MHYT"/>
    <property type="match status" value="1"/>
</dbReference>
<evidence type="ECO:0000259" key="4">
    <source>
        <dbReference type="PROSITE" id="PS50924"/>
    </source>
</evidence>
<dbReference type="PANTHER" id="PTHR44757:SF2">
    <property type="entry name" value="BIOFILM ARCHITECTURE MAINTENANCE PROTEIN MBAA"/>
    <property type="match status" value="1"/>
</dbReference>
<dbReference type="SUPFAM" id="SSF141868">
    <property type="entry name" value="EAL domain-like"/>
    <property type="match status" value="1"/>
</dbReference>
<evidence type="ECO:0000259" key="3">
    <source>
        <dbReference type="PROSITE" id="PS50887"/>
    </source>
</evidence>
<dbReference type="SMART" id="SM00267">
    <property type="entry name" value="GGDEF"/>
    <property type="match status" value="1"/>
</dbReference>
<feature type="transmembrane region" description="Helical" evidence="1">
    <location>
        <begin position="177"/>
        <end position="200"/>
    </location>
</feature>
<evidence type="ECO:0000313" key="6">
    <source>
        <dbReference type="Proteomes" id="UP000317730"/>
    </source>
</evidence>
<dbReference type="InterPro" id="IPR000160">
    <property type="entry name" value="GGDEF_dom"/>
</dbReference>
<name>A0A4Y3TRK6_9PROT</name>
<keyword evidence="1" id="KW-1133">Transmembrane helix</keyword>
<dbReference type="PROSITE" id="PS50887">
    <property type="entry name" value="GGDEF"/>
    <property type="match status" value="1"/>
</dbReference>
<feature type="domain" description="MHYT" evidence="4">
    <location>
        <begin position="12"/>
        <end position="201"/>
    </location>
</feature>
<feature type="domain" description="GGDEF" evidence="3">
    <location>
        <begin position="399"/>
        <end position="538"/>
    </location>
</feature>
<dbReference type="Gene3D" id="3.30.450.20">
    <property type="entry name" value="PAS domain"/>
    <property type="match status" value="1"/>
</dbReference>
<dbReference type="InterPro" id="IPR035919">
    <property type="entry name" value="EAL_sf"/>
</dbReference>
<keyword evidence="1" id="KW-0472">Membrane</keyword>
<feature type="transmembrane region" description="Helical" evidence="1">
    <location>
        <begin position="215"/>
        <end position="239"/>
    </location>
</feature>
<evidence type="ECO:0000256" key="1">
    <source>
        <dbReference type="PROSITE-ProRule" id="PRU00244"/>
    </source>
</evidence>
<feature type="transmembrane region" description="Helical" evidence="1">
    <location>
        <begin position="141"/>
        <end position="165"/>
    </location>
</feature>
<dbReference type="PROSITE" id="PS50883">
    <property type="entry name" value="EAL"/>
    <property type="match status" value="1"/>
</dbReference>
<reference evidence="5 6" key="1">
    <citation type="submission" date="2019-06" db="EMBL/GenBank/DDBJ databases">
        <title>Whole genome shotgun sequence of Acetobacter peroxydans NBRC 13755.</title>
        <authorList>
            <person name="Hosoyama A."/>
            <person name="Uohara A."/>
            <person name="Ohji S."/>
            <person name="Ichikawa N."/>
        </authorList>
    </citation>
    <scope>NUCLEOTIDE SEQUENCE [LARGE SCALE GENOMIC DNA]</scope>
    <source>
        <strain evidence="5 6">NBRC 13755</strain>
    </source>
</reference>
<dbReference type="PANTHER" id="PTHR44757">
    <property type="entry name" value="DIGUANYLATE CYCLASE DGCP"/>
    <property type="match status" value="1"/>
</dbReference>
<proteinExistence type="predicted"/>
<dbReference type="InterPro" id="IPR043128">
    <property type="entry name" value="Rev_trsase/Diguanyl_cyclase"/>
</dbReference>
<dbReference type="InterPro" id="IPR052155">
    <property type="entry name" value="Biofilm_reg_signaling"/>
</dbReference>
<feature type="domain" description="EAL" evidence="2">
    <location>
        <begin position="547"/>
        <end position="798"/>
    </location>
</feature>
<dbReference type="SUPFAM" id="SSF55073">
    <property type="entry name" value="Nucleotide cyclase"/>
    <property type="match status" value="1"/>
</dbReference>
<dbReference type="CDD" id="cd01949">
    <property type="entry name" value="GGDEF"/>
    <property type="match status" value="1"/>
</dbReference>
<feature type="transmembrane region" description="Helical" evidence="1">
    <location>
        <begin position="78"/>
        <end position="102"/>
    </location>
</feature>
<protein>
    <submittedName>
        <fullName evidence="5">Bifunctional diguanylate cyclase/phosphodiesterase</fullName>
    </submittedName>
</protein>
<dbReference type="Gene3D" id="3.30.70.270">
    <property type="match status" value="1"/>
</dbReference>
<dbReference type="Proteomes" id="UP000317730">
    <property type="component" value="Unassembled WGS sequence"/>
</dbReference>
<keyword evidence="1" id="KW-0812">Transmembrane</keyword>
<organism evidence="5 6">
    <name type="scientific">Acetobacter peroxydans</name>
    <dbReference type="NCBI Taxonomy" id="104098"/>
    <lineage>
        <taxon>Bacteria</taxon>
        <taxon>Pseudomonadati</taxon>
        <taxon>Pseudomonadota</taxon>
        <taxon>Alphaproteobacteria</taxon>
        <taxon>Acetobacterales</taxon>
        <taxon>Acetobacteraceae</taxon>
        <taxon>Acetobacter</taxon>
    </lineage>
</organism>
<evidence type="ECO:0000313" key="5">
    <source>
        <dbReference type="EMBL" id="GEB85661.1"/>
    </source>
</evidence>
<dbReference type="NCBIfam" id="TIGR00254">
    <property type="entry name" value="GGDEF"/>
    <property type="match status" value="1"/>
</dbReference>
<dbReference type="InterPro" id="IPR001633">
    <property type="entry name" value="EAL_dom"/>
</dbReference>
<keyword evidence="6" id="KW-1185">Reference proteome</keyword>
<dbReference type="CDD" id="cd01948">
    <property type="entry name" value="EAL"/>
    <property type="match status" value="1"/>
</dbReference>